<keyword evidence="2" id="KW-1185">Reference proteome</keyword>
<dbReference type="Proteomes" id="UP001281147">
    <property type="component" value="Unassembled WGS sequence"/>
</dbReference>
<organism evidence="1 2">
    <name type="scientific">Vermiconidia calcicola</name>
    <dbReference type="NCBI Taxonomy" id="1690605"/>
    <lineage>
        <taxon>Eukaryota</taxon>
        <taxon>Fungi</taxon>
        <taxon>Dikarya</taxon>
        <taxon>Ascomycota</taxon>
        <taxon>Pezizomycotina</taxon>
        <taxon>Dothideomycetes</taxon>
        <taxon>Dothideomycetidae</taxon>
        <taxon>Mycosphaerellales</taxon>
        <taxon>Extremaceae</taxon>
        <taxon>Vermiconidia</taxon>
    </lineage>
</organism>
<protein>
    <submittedName>
        <fullName evidence="1">Uncharacterized protein</fullName>
    </submittedName>
</protein>
<accession>A0ACC3ML86</accession>
<evidence type="ECO:0000313" key="1">
    <source>
        <dbReference type="EMBL" id="KAK3698215.1"/>
    </source>
</evidence>
<sequence length="331" mass="36495">MGLSELLTNKWIVPKDVRPSFKGCNVIVTGANVGLGYETALKFVQLGANRVVLAVRTLSKGEEAKRQIESKTGREGVAEVWQLDMLNYDSIRAFADKANKEFDHLNIACLNAGIAALSYQESDYGYERTMQVNVLSTTLLALLLMPKLKASKTTRYTPVLEIVGSSNADLVSKLHSDTTPFASYNTPTGFGKVGVQYNVSKLFVLYVQAGLVDLAKNKESGKPDVFIPVVCPGATNSELGREVKAWFVFRMLLWLFEVLIQRTTEEGARTYISGIAQGERTHGEFWKDDKIRAPAPLMAGEKGKQLRATVWKEVVDALGKDVPEVRQLAGM</sequence>
<comment type="caution">
    <text evidence="1">The sequence shown here is derived from an EMBL/GenBank/DDBJ whole genome shotgun (WGS) entry which is preliminary data.</text>
</comment>
<gene>
    <name evidence="1" type="ORF">LTR37_017040</name>
</gene>
<dbReference type="EMBL" id="JAUTXU010000213">
    <property type="protein sequence ID" value="KAK3698215.1"/>
    <property type="molecule type" value="Genomic_DNA"/>
</dbReference>
<proteinExistence type="predicted"/>
<reference evidence="1" key="1">
    <citation type="submission" date="2023-07" db="EMBL/GenBank/DDBJ databases">
        <title>Black Yeasts Isolated from many extreme environments.</title>
        <authorList>
            <person name="Coleine C."/>
            <person name="Stajich J.E."/>
            <person name="Selbmann L."/>
        </authorList>
    </citation>
    <scope>NUCLEOTIDE SEQUENCE</scope>
    <source>
        <strain evidence="1">CCFEE 5714</strain>
    </source>
</reference>
<evidence type="ECO:0000313" key="2">
    <source>
        <dbReference type="Proteomes" id="UP001281147"/>
    </source>
</evidence>
<name>A0ACC3ML86_9PEZI</name>